<organism evidence="2 3">
    <name type="scientific">Tanacetum coccineum</name>
    <dbReference type="NCBI Taxonomy" id="301880"/>
    <lineage>
        <taxon>Eukaryota</taxon>
        <taxon>Viridiplantae</taxon>
        <taxon>Streptophyta</taxon>
        <taxon>Embryophyta</taxon>
        <taxon>Tracheophyta</taxon>
        <taxon>Spermatophyta</taxon>
        <taxon>Magnoliopsida</taxon>
        <taxon>eudicotyledons</taxon>
        <taxon>Gunneridae</taxon>
        <taxon>Pentapetalae</taxon>
        <taxon>asterids</taxon>
        <taxon>campanulids</taxon>
        <taxon>Asterales</taxon>
        <taxon>Asteraceae</taxon>
        <taxon>Asteroideae</taxon>
        <taxon>Anthemideae</taxon>
        <taxon>Anthemidinae</taxon>
        <taxon>Tanacetum</taxon>
    </lineage>
</organism>
<evidence type="ECO:0000256" key="1">
    <source>
        <dbReference type="SAM" id="MobiDB-lite"/>
    </source>
</evidence>
<dbReference type="EMBL" id="BQNB010013059">
    <property type="protein sequence ID" value="GJT11317.1"/>
    <property type="molecule type" value="Genomic_DNA"/>
</dbReference>
<keyword evidence="3" id="KW-1185">Reference proteome</keyword>
<feature type="region of interest" description="Disordered" evidence="1">
    <location>
        <begin position="89"/>
        <end position="114"/>
    </location>
</feature>
<evidence type="ECO:0000313" key="2">
    <source>
        <dbReference type="EMBL" id="GJT11317.1"/>
    </source>
</evidence>
<evidence type="ECO:0000313" key="3">
    <source>
        <dbReference type="Proteomes" id="UP001151760"/>
    </source>
</evidence>
<evidence type="ECO:0008006" key="4">
    <source>
        <dbReference type="Google" id="ProtNLM"/>
    </source>
</evidence>
<reference evidence="2" key="2">
    <citation type="submission" date="2022-01" db="EMBL/GenBank/DDBJ databases">
        <authorList>
            <person name="Yamashiro T."/>
            <person name="Shiraishi A."/>
            <person name="Satake H."/>
            <person name="Nakayama K."/>
        </authorList>
    </citation>
    <scope>NUCLEOTIDE SEQUENCE</scope>
</reference>
<proteinExistence type="predicted"/>
<dbReference type="Proteomes" id="UP001151760">
    <property type="component" value="Unassembled WGS sequence"/>
</dbReference>
<dbReference type="PANTHER" id="PTHR46148">
    <property type="entry name" value="CHROMO DOMAIN-CONTAINING PROTEIN"/>
    <property type="match status" value="1"/>
</dbReference>
<protein>
    <recommendedName>
        <fullName evidence="4">Reverse transcriptase domain-containing protein</fullName>
    </recommendedName>
</protein>
<gene>
    <name evidence="2" type="ORF">Tco_0858359</name>
</gene>
<sequence length="480" mass="53908">MYEKLRLGEPKATRISLELADRSTAEDDECYGVDNLDNTINAEAQELLASDKSNTFLLKGLEELIDQSDRESCESFECKAVNNSDSGEPIRRIDSVNTPYPVESKTAKPNKVESEHLYSDSANKIDRIAIDRLPEPVNFSYARNVVHRDIGKVSKDLDSGLLVYKEPLSELRINALAFSDRHPTYHETPSDRLVLFRAEEMPSLISCWMAAKVMVGVSDVDVLLGGILSTKDNTGYDKDGDNDANGGNDDERAISGNSFFRNKEYRGLNSSDGGNIGDRVKIAGGVIGSGDEIGNVDKQNVAQSEVFKEENAPAERLHGLDQQMERKEDESLYFMDRTWVLLVEWVGGTIIRTKLIKTRLKAARDLQKSYADNRRKPLEFEVGDQVLLKVSPWKGPVAYRLRLPQELSSVHDMFPCGMNLKECVADANLNVPLDEIKIDKTLRFVEEPIEIMDREVKSLKRSKIPIVKVCWNSNRGPDFT</sequence>
<comment type="caution">
    <text evidence="2">The sequence shown here is derived from an EMBL/GenBank/DDBJ whole genome shotgun (WGS) entry which is preliminary data.</text>
</comment>
<accession>A0ABQ5BBP0</accession>
<name>A0ABQ5BBP0_9ASTR</name>
<reference evidence="2" key="1">
    <citation type="journal article" date="2022" name="Int. J. Mol. Sci.">
        <title>Draft Genome of Tanacetum Coccineum: Genomic Comparison of Closely Related Tanacetum-Family Plants.</title>
        <authorList>
            <person name="Yamashiro T."/>
            <person name="Shiraishi A."/>
            <person name="Nakayama K."/>
            <person name="Satake H."/>
        </authorList>
    </citation>
    <scope>NUCLEOTIDE SEQUENCE</scope>
</reference>
<feature type="region of interest" description="Disordered" evidence="1">
    <location>
        <begin position="234"/>
        <end position="255"/>
    </location>
</feature>
<dbReference type="PANTHER" id="PTHR46148:SF59">
    <property type="entry name" value="NUCLEOTIDYLTRANSFERASE, RIBONUCLEASE H"/>
    <property type="match status" value="1"/>
</dbReference>